<keyword evidence="8" id="KW-1185">Reference proteome</keyword>
<dbReference type="InterPro" id="IPR000873">
    <property type="entry name" value="AMP-dep_synth/lig_dom"/>
</dbReference>
<dbReference type="PROSITE" id="PS00455">
    <property type="entry name" value="AMP_BINDING"/>
    <property type="match status" value="1"/>
</dbReference>
<dbReference type="InterPro" id="IPR051087">
    <property type="entry name" value="Mitochondrial_ACSM"/>
</dbReference>
<keyword evidence="3" id="KW-0547">Nucleotide-binding</keyword>
<dbReference type="GO" id="GO:0005524">
    <property type="term" value="F:ATP binding"/>
    <property type="evidence" value="ECO:0007669"/>
    <property type="project" value="UniProtKB-KW"/>
</dbReference>
<dbReference type="GO" id="GO:0004321">
    <property type="term" value="F:fatty-acyl-CoA synthase activity"/>
    <property type="evidence" value="ECO:0007669"/>
    <property type="project" value="TreeGrafter"/>
</dbReference>
<dbReference type="GO" id="GO:0015645">
    <property type="term" value="F:fatty acid ligase activity"/>
    <property type="evidence" value="ECO:0007669"/>
    <property type="project" value="TreeGrafter"/>
</dbReference>
<dbReference type="Pfam" id="PF00501">
    <property type="entry name" value="AMP-binding"/>
    <property type="match status" value="1"/>
</dbReference>
<evidence type="ECO:0000313" key="8">
    <source>
        <dbReference type="Proteomes" id="UP000249915"/>
    </source>
</evidence>
<protein>
    <submittedName>
        <fullName evidence="7">Uncharacterized protein</fullName>
    </submittedName>
</protein>
<dbReference type="InterPro" id="IPR020845">
    <property type="entry name" value="AMP-binding_CS"/>
</dbReference>
<dbReference type="SUPFAM" id="SSF56801">
    <property type="entry name" value="Acetyl-CoA synthetase-like"/>
    <property type="match status" value="1"/>
</dbReference>
<keyword evidence="2" id="KW-0436">Ligase</keyword>
<dbReference type="InterPro" id="IPR045851">
    <property type="entry name" value="AMP-bd_C_sf"/>
</dbReference>
<proteinExistence type="inferred from homology"/>
<dbReference type="GO" id="GO:0006637">
    <property type="term" value="P:acyl-CoA metabolic process"/>
    <property type="evidence" value="ECO:0007669"/>
    <property type="project" value="TreeGrafter"/>
</dbReference>
<accession>A0A2V4AIF6</accession>
<dbReference type="PANTHER" id="PTHR43605:SF10">
    <property type="entry name" value="ACYL-COA SYNTHETASE MEDIUM CHAIN FAMILY MEMBER 3"/>
    <property type="match status" value="1"/>
</dbReference>
<dbReference type="PANTHER" id="PTHR43605">
    <property type="entry name" value="ACYL-COENZYME A SYNTHETASE"/>
    <property type="match status" value="1"/>
</dbReference>
<name>A0A2V4AIF6_9PSEU</name>
<dbReference type="AlphaFoldDB" id="A0A2V4AIF6"/>
<comment type="caution">
    <text evidence="7">The sequence shown here is derived from an EMBL/GenBank/DDBJ whole genome shotgun (WGS) entry which is preliminary data.</text>
</comment>
<dbReference type="Pfam" id="PF13193">
    <property type="entry name" value="AMP-binding_C"/>
    <property type="match status" value="1"/>
</dbReference>
<organism evidence="7 8">
    <name type="scientific">Prauserella muralis</name>
    <dbReference type="NCBI Taxonomy" id="588067"/>
    <lineage>
        <taxon>Bacteria</taxon>
        <taxon>Bacillati</taxon>
        <taxon>Actinomycetota</taxon>
        <taxon>Actinomycetes</taxon>
        <taxon>Pseudonocardiales</taxon>
        <taxon>Pseudonocardiaceae</taxon>
        <taxon>Prauserella</taxon>
    </lineage>
</organism>
<dbReference type="Gene3D" id="3.30.300.30">
    <property type="match status" value="1"/>
</dbReference>
<dbReference type="InterPro" id="IPR025110">
    <property type="entry name" value="AMP-bd_C"/>
</dbReference>
<dbReference type="GO" id="GO:0016405">
    <property type="term" value="F:CoA-ligase activity"/>
    <property type="evidence" value="ECO:0007669"/>
    <property type="project" value="UniProtKB-ARBA"/>
</dbReference>
<feature type="domain" description="AMP-binding enzyme C-terminal" evidence="6">
    <location>
        <begin position="439"/>
        <end position="517"/>
    </location>
</feature>
<dbReference type="GO" id="GO:0006633">
    <property type="term" value="P:fatty acid biosynthetic process"/>
    <property type="evidence" value="ECO:0007669"/>
    <property type="project" value="TreeGrafter"/>
</dbReference>
<dbReference type="InterPro" id="IPR042099">
    <property type="entry name" value="ANL_N_sf"/>
</dbReference>
<gene>
    <name evidence="7" type="ORF">BAY60_29495</name>
</gene>
<reference evidence="7 8" key="1">
    <citation type="submission" date="2016-07" db="EMBL/GenBank/DDBJ databases">
        <title>Draft genome sequence of Prauserella muralis DSM 45305, isolated from a mould-covered wall in an indoor environment.</title>
        <authorList>
            <person name="Ruckert C."/>
            <person name="Albersmeier A."/>
            <person name="Jiang C.-L."/>
            <person name="Jiang Y."/>
            <person name="Kalinowski J."/>
            <person name="Schneider O."/>
            <person name="Winkler A."/>
            <person name="Zotchev S.B."/>
        </authorList>
    </citation>
    <scope>NUCLEOTIDE SEQUENCE [LARGE SCALE GENOMIC DNA]</scope>
    <source>
        <strain evidence="7 8">DSM 45305</strain>
    </source>
</reference>
<sequence>MVWERARDELAQEPTAGFNCAFECCTRWRTEPGRVAVTFCHADGSFRRWTYAELDALASRCATVFAKAGLRQGDRVAALLSRQVESVIVALAAWATGLVYVPLYCGFGSAAIAERVRVSGARLAVVDRRWREPFDQALAELPVEPRVLTVGGRGPDEFWSGMDHVADEVPIAETAAGDLATLLFTSGTTGVAKACQIPHRGLVSLIPFVRHSLGLTNRSLLFTTADPAWSYGLYSTGMVPMALGVPRVVYQGDFDPTLWMRVIREHAVSAMGAAPSAYRRLAPVLASGPSAPSLITAGSGGEPLLAETASDWAEAGGPPILDAYGLSELGIVLGDTNTPPSGTRAGTLAGPIPGFDVVLADEHGIEVPQGERGRIAVRRPRFSLSDGYENDPAAWAKRWRGDLYVTEDIAVIEEGGRWRFVGRADDIIVTSGFNVSPVEVETALVALPQVVDAAVVAADDAQQRRVVRAVVVPREGVAADDSLRREIEDHVRARVARYAVPRQIDFVAELPRTETGKLKRSALTGLRSRQDGGIP</sequence>
<evidence type="ECO:0000313" key="7">
    <source>
        <dbReference type="EMBL" id="PXY19659.1"/>
    </source>
</evidence>
<dbReference type="Proteomes" id="UP000249915">
    <property type="component" value="Unassembled WGS sequence"/>
</dbReference>
<evidence type="ECO:0000256" key="2">
    <source>
        <dbReference type="ARBA" id="ARBA00022598"/>
    </source>
</evidence>
<dbReference type="Gene3D" id="3.40.50.12780">
    <property type="entry name" value="N-terminal domain of ligase-like"/>
    <property type="match status" value="1"/>
</dbReference>
<evidence type="ECO:0000259" key="5">
    <source>
        <dbReference type="Pfam" id="PF00501"/>
    </source>
</evidence>
<evidence type="ECO:0000256" key="1">
    <source>
        <dbReference type="ARBA" id="ARBA00006432"/>
    </source>
</evidence>
<feature type="domain" description="AMP-dependent synthetase/ligase" evidence="5">
    <location>
        <begin position="28"/>
        <end position="388"/>
    </location>
</feature>
<comment type="similarity">
    <text evidence="1">Belongs to the ATP-dependent AMP-binding enzyme family.</text>
</comment>
<keyword evidence="4" id="KW-0067">ATP-binding</keyword>
<evidence type="ECO:0000259" key="6">
    <source>
        <dbReference type="Pfam" id="PF13193"/>
    </source>
</evidence>
<dbReference type="EMBL" id="MASW01000007">
    <property type="protein sequence ID" value="PXY19659.1"/>
    <property type="molecule type" value="Genomic_DNA"/>
</dbReference>
<evidence type="ECO:0000256" key="4">
    <source>
        <dbReference type="ARBA" id="ARBA00022840"/>
    </source>
</evidence>
<evidence type="ECO:0000256" key="3">
    <source>
        <dbReference type="ARBA" id="ARBA00022741"/>
    </source>
</evidence>